<evidence type="ECO:0000313" key="1">
    <source>
        <dbReference type="EMBL" id="KAI0054547.1"/>
    </source>
</evidence>
<dbReference type="EMBL" id="MU277397">
    <property type="protein sequence ID" value="KAI0054547.1"/>
    <property type="molecule type" value="Genomic_DNA"/>
</dbReference>
<organism evidence="1 2">
    <name type="scientific">Artomyces pyxidatus</name>
    <dbReference type="NCBI Taxonomy" id="48021"/>
    <lineage>
        <taxon>Eukaryota</taxon>
        <taxon>Fungi</taxon>
        <taxon>Dikarya</taxon>
        <taxon>Basidiomycota</taxon>
        <taxon>Agaricomycotina</taxon>
        <taxon>Agaricomycetes</taxon>
        <taxon>Russulales</taxon>
        <taxon>Auriscalpiaceae</taxon>
        <taxon>Artomyces</taxon>
    </lineage>
</organism>
<dbReference type="Proteomes" id="UP000814140">
    <property type="component" value="Unassembled WGS sequence"/>
</dbReference>
<evidence type="ECO:0000313" key="2">
    <source>
        <dbReference type="Proteomes" id="UP000814140"/>
    </source>
</evidence>
<keyword evidence="2" id="KW-1185">Reference proteome</keyword>
<sequence length="148" mass="16578">MFTFRSSPANNHAASRLDRIYIAASQEKHTFEWASAVPSVPTDHAMVSVRFAPKLAPHIGEGRPTFPLHLLHDGKFMSDAVGMGKHLETAILQNMNNRTEHNNPQTLLLEFKKRIMKRATKHDREAKGRMATHSNKLKSSATTLANNP</sequence>
<gene>
    <name evidence="1" type="ORF">BV25DRAFT_1816926</name>
</gene>
<feature type="non-terminal residue" evidence="1">
    <location>
        <position position="148"/>
    </location>
</feature>
<accession>A0ACB8SE34</accession>
<proteinExistence type="predicted"/>
<name>A0ACB8SE34_9AGAM</name>
<reference evidence="1" key="2">
    <citation type="journal article" date="2022" name="New Phytol.">
        <title>Evolutionary transition to the ectomycorrhizal habit in the genomes of a hyperdiverse lineage of mushroom-forming fungi.</title>
        <authorList>
            <person name="Looney B."/>
            <person name="Miyauchi S."/>
            <person name="Morin E."/>
            <person name="Drula E."/>
            <person name="Courty P.E."/>
            <person name="Kohler A."/>
            <person name="Kuo A."/>
            <person name="LaButti K."/>
            <person name="Pangilinan J."/>
            <person name="Lipzen A."/>
            <person name="Riley R."/>
            <person name="Andreopoulos W."/>
            <person name="He G."/>
            <person name="Johnson J."/>
            <person name="Nolan M."/>
            <person name="Tritt A."/>
            <person name="Barry K.W."/>
            <person name="Grigoriev I.V."/>
            <person name="Nagy L.G."/>
            <person name="Hibbett D."/>
            <person name="Henrissat B."/>
            <person name="Matheny P.B."/>
            <person name="Labbe J."/>
            <person name="Martin F.M."/>
        </authorList>
    </citation>
    <scope>NUCLEOTIDE SEQUENCE</scope>
    <source>
        <strain evidence="1">HHB10654</strain>
    </source>
</reference>
<protein>
    <submittedName>
        <fullName evidence="1">Uncharacterized protein</fullName>
    </submittedName>
</protein>
<comment type="caution">
    <text evidence="1">The sequence shown here is derived from an EMBL/GenBank/DDBJ whole genome shotgun (WGS) entry which is preliminary data.</text>
</comment>
<reference evidence="1" key="1">
    <citation type="submission" date="2021-03" db="EMBL/GenBank/DDBJ databases">
        <authorList>
            <consortium name="DOE Joint Genome Institute"/>
            <person name="Ahrendt S."/>
            <person name="Looney B.P."/>
            <person name="Miyauchi S."/>
            <person name="Morin E."/>
            <person name="Drula E."/>
            <person name="Courty P.E."/>
            <person name="Chicoki N."/>
            <person name="Fauchery L."/>
            <person name="Kohler A."/>
            <person name="Kuo A."/>
            <person name="Labutti K."/>
            <person name="Pangilinan J."/>
            <person name="Lipzen A."/>
            <person name="Riley R."/>
            <person name="Andreopoulos W."/>
            <person name="He G."/>
            <person name="Johnson J."/>
            <person name="Barry K.W."/>
            <person name="Grigoriev I.V."/>
            <person name="Nagy L."/>
            <person name="Hibbett D."/>
            <person name="Henrissat B."/>
            <person name="Matheny P.B."/>
            <person name="Labbe J."/>
            <person name="Martin F."/>
        </authorList>
    </citation>
    <scope>NUCLEOTIDE SEQUENCE</scope>
    <source>
        <strain evidence="1">HHB10654</strain>
    </source>
</reference>